<evidence type="ECO:0000259" key="9">
    <source>
        <dbReference type="PROSITE" id="PS00624"/>
    </source>
</evidence>
<dbReference type="PANTHER" id="PTHR11552">
    <property type="entry name" value="GLUCOSE-METHANOL-CHOLINE GMC OXIDOREDUCTASE"/>
    <property type="match status" value="1"/>
</dbReference>
<dbReference type="GO" id="GO:0016614">
    <property type="term" value="F:oxidoreductase activity, acting on CH-OH group of donors"/>
    <property type="evidence" value="ECO:0007669"/>
    <property type="project" value="InterPro"/>
</dbReference>
<keyword evidence="4 5" id="KW-0274">FAD</keyword>
<protein>
    <submittedName>
        <fullName evidence="10">Choline dehydrogenase</fullName>
    </submittedName>
</protein>
<keyword evidence="11" id="KW-1185">Reference proteome</keyword>
<reference evidence="10" key="1">
    <citation type="submission" date="2020-01" db="EMBL/GenBank/DDBJ databases">
        <authorList>
            <person name="Rat A."/>
        </authorList>
    </citation>
    <scope>NUCLEOTIDE SEQUENCE</scope>
    <source>
        <strain evidence="10">LMG 28251</strain>
    </source>
</reference>
<dbReference type="RefSeq" id="WP_211875401.1">
    <property type="nucleotide sequence ID" value="NZ_JAAEDH010000019.1"/>
</dbReference>
<feature type="region of interest" description="Disordered" evidence="7">
    <location>
        <begin position="175"/>
        <end position="198"/>
    </location>
</feature>
<comment type="similarity">
    <text evidence="2 6">Belongs to the GMC oxidoreductase family.</text>
</comment>
<keyword evidence="3 6" id="KW-0285">Flavoprotein</keyword>
<evidence type="ECO:0000313" key="10">
    <source>
        <dbReference type="EMBL" id="MBR0656534.1"/>
    </source>
</evidence>
<dbReference type="PIRSF" id="PIRSF000137">
    <property type="entry name" value="Alcohol_oxidase"/>
    <property type="match status" value="1"/>
</dbReference>
<dbReference type="InterPro" id="IPR000172">
    <property type="entry name" value="GMC_OxRdtase_N"/>
</dbReference>
<dbReference type="AlphaFoldDB" id="A0AAF1KNQ9"/>
<dbReference type="SUPFAM" id="SSF54373">
    <property type="entry name" value="FAD-linked reductases, C-terminal domain"/>
    <property type="match status" value="1"/>
</dbReference>
<comment type="cofactor">
    <cofactor evidence="1 5">
        <name>FAD</name>
        <dbReference type="ChEBI" id="CHEBI:57692"/>
    </cofactor>
</comment>
<dbReference type="Gene3D" id="3.50.50.60">
    <property type="entry name" value="FAD/NAD(P)-binding domain"/>
    <property type="match status" value="1"/>
</dbReference>
<reference evidence="10" key="2">
    <citation type="journal article" date="2021" name="Syst. Appl. Microbiol.">
        <title>Roseomonas hellenica sp. nov., isolated from roots of wild-growing Alkanna tinctoria.</title>
        <authorList>
            <person name="Rat A."/>
            <person name="Naranjo H.D."/>
            <person name="Lebbe L."/>
            <person name="Cnockaert M."/>
            <person name="Krigas N."/>
            <person name="Grigoriadou K."/>
            <person name="Maloupa E."/>
            <person name="Willems A."/>
        </authorList>
    </citation>
    <scope>NUCLEOTIDE SEQUENCE</scope>
    <source>
        <strain evidence="10">LMG 28251</strain>
    </source>
</reference>
<evidence type="ECO:0000256" key="4">
    <source>
        <dbReference type="ARBA" id="ARBA00022827"/>
    </source>
</evidence>
<dbReference type="PANTHER" id="PTHR11552:SF147">
    <property type="entry name" value="CHOLINE DEHYDROGENASE, MITOCHONDRIAL"/>
    <property type="match status" value="1"/>
</dbReference>
<evidence type="ECO:0000313" key="11">
    <source>
        <dbReference type="Proteomes" id="UP001196068"/>
    </source>
</evidence>
<dbReference type="Pfam" id="PF05199">
    <property type="entry name" value="GMC_oxred_C"/>
    <property type="match status" value="1"/>
</dbReference>
<evidence type="ECO:0000259" key="8">
    <source>
        <dbReference type="PROSITE" id="PS00623"/>
    </source>
</evidence>
<evidence type="ECO:0000256" key="7">
    <source>
        <dbReference type="SAM" id="MobiDB-lite"/>
    </source>
</evidence>
<evidence type="ECO:0000256" key="2">
    <source>
        <dbReference type="ARBA" id="ARBA00010790"/>
    </source>
</evidence>
<dbReference type="PROSITE" id="PS00624">
    <property type="entry name" value="GMC_OXRED_2"/>
    <property type="match status" value="1"/>
</dbReference>
<accession>A0AAF1KNQ9</accession>
<feature type="binding site" evidence="5">
    <location>
        <position position="84"/>
    </location>
    <ligand>
        <name>FAD</name>
        <dbReference type="ChEBI" id="CHEBI:57692"/>
    </ligand>
</feature>
<organism evidence="10 11">
    <name type="scientific">Plastoroseomonas arctica</name>
    <dbReference type="NCBI Taxonomy" id="1509237"/>
    <lineage>
        <taxon>Bacteria</taxon>
        <taxon>Pseudomonadati</taxon>
        <taxon>Pseudomonadota</taxon>
        <taxon>Alphaproteobacteria</taxon>
        <taxon>Acetobacterales</taxon>
        <taxon>Acetobacteraceae</taxon>
        <taxon>Plastoroseomonas</taxon>
    </lineage>
</organism>
<dbReference type="InterPro" id="IPR007867">
    <property type="entry name" value="GMC_OxRtase_C"/>
</dbReference>
<dbReference type="GO" id="GO:0050660">
    <property type="term" value="F:flavin adenine dinucleotide binding"/>
    <property type="evidence" value="ECO:0007669"/>
    <property type="project" value="InterPro"/>
</dbReference>
<dbReference type="InterPro" id="IPR012132">
    <property type="entry name" value="GMC_OxRdtase"/>
</dbReference>
<dbReference type="Proteomes" id="UP001196068">
    <property type="component" value="Unassembled WGS sequence"/>
</dbReference>
<name>A0AAF1KNQ9_9PROT</name>
<dbReference type="EMBL" id="JAAEDH010000019">
    <property type="protein sequence ID" value="MBR0656534.1"/>
    <property type="molecule type" value="Genomic_DNA"/>
</dbReference>
<evidence type="ECO:0000256" key="5">
    <source>
        <dbReference type="PIRSR" id="PIRSR000137-2"/>
    </source>
</evidence>
<evidence type="ECO:0000256" key="6">
    <source>
        <dbReference type="RuleBase" id="RU003968"/>
    </source>
</evidence>
<dbReference type="SUPFAM" id="SSF51905">
    <property type="entry name" value="FAD/NAD(P)-binding domain"/>
    <property type="match status" value="1"/>
</dbReference>
<gene>
    <name evidence="10" type="ORF">GXW79_15745</name>
</gene>
<feature type="binding site" evidence="5">
    <location>
        <begin position="92"/>
        <end position="95"/>
    </location>
    <ligand>
        <name>FAD</name>
        <dbReference type="ChEBI" id="CHEBI:57692"/>
    </ligand>
</feature>
<dbReference type="PROSITE" id="PS00623">
    <property type="entry name" value="GMC_OXRED_1"/>
    <property type="match status" value="1"/>
</dbReference>
<evidence type="ECO:0000256" key="1">
    <source>
        <dbReference type="ARBA" id="ARBA00001974"/>
    </source>
</evidence>
<dbReference type="Gene3D" id="3.30.560.10">
    <property type="entry name" value="Glucose Oxidase, domain 3"/>
    <property type="match status" value="1"/>
</dbReference>
<comment type="caution">
    <text evidence="10">The sequence shown here is derived from an EMBL/GenBank/DDBJ whole genome shotgun (WGS) entry which is preliminary data.</text>
</comment>
<sequence length="531" mass="57506">MTTEADFVVAGGGTAGCILAARLSEDSSAQVVLLEAGPPDRDKWIHIPMGYAKLFGTGRYDWRYETEPEPNLDDRRIHWPRGKVLGGSGSVNGLVYLRGSPRDYDRWAQSGATGWGYDVVEPVFRGIEHWEGAPSDARGAEGKVHVAEPRMAPAAAAFIESCVAAGLPRNRDWNDGQPIEGAGPIQLNTHRGRRSSTAQEYLRPAMNRPNLRVVTGAIATRVTFADGRATGVVAMTPEGETTFTAKRQVVVCAGAIETPKLLMLSGIGDGAHLAEMGIETRLHAPGVGRNLQDHLVAKFILRTRPCGTINEIMRNPLRQAKMGLDYFFARKGPLAVGAGEANAFARVTPGAEEAEAQLLFVNFAVLSYQDGLLPHPGVMFNFGQCRPDSRGRITLRSPDIADKPVIRANYLDHPNDVRVMLEAAKLSRRVMEKPPFAGLIEEEIRPGADVRDEDGYLRHIRATAGTVFHPCGTVRMGTDDQAPLDPHLRLKGVEGLTVADASVFPLIPSPNIQPAVMLVAERAAGFLRQAG</sequence>
<evidence type="ECO:0000256" key="3">
    <source>
        <dbReference type="ARBA" id="ARBA00022630"/>
    </source>
</evidence>
<dbReference type="Pfam" id="PF00732">
    <property type="entry name" value="GMC_oxred_N"/>
    <property type="match status" value="1"/>
</dbReference>
<dbReference type="InterPro" id="IPR036188">
    <property type="entry name" value="FAD/NAD-bd_sf"/>
</dbReference>
<feature type="domain" description="Glucose-methanol-choline oxidoreductase N-terminal" evidence="9">
    <location>
        <begin position="254"/>
        <end position="268"/>
    </location>
</feature>
<feature type="domain" description="Glucose-methanol-choline oxidoreductase N-terminal" evidence="8">
    <location>
        <begin position="82"/>
        <end position="105"/>
    </location>
</feature>
<proteinExistence type="inferred from homology"/>